<keyword evidence="1" id="KW-1133">Transmembrane helix</keyword>
<evidence type="ECO:0000313" key="3">
    <source>
        <dbReference type="EMBL" id="QFI37366.1"/>
    </source>
</evidence>
<dbReference type="SUPFAM" id="SSF103190">
    <property type="entry name" value="Sensory domain-like"/>
    <property type="match status" value="1"/>
</dbReference>
<name>A0A5J6WH18_MORMI</name>
<dbReference type="InterPro" id="IPR052020">
    <property type="entry name" value="Cyclic_di-GMP/3'3'-cGAMP_PDE"/>
</dbReference>
<dbReference type="PANTHER" id="PTHR45228">
    <property type="entry name" value="CYCLIC DI-GMP PHOSPHODIESTERASE TM_0186-RELATED"/>
    <property type="match status" value="1"/>
</dbReference>
<organism evidence="3 4">
    <name type="scientific">Moritella marina ATCC 15381</name>
    <dbReference type="NCBI Taxonomy" id="1202962"/>
    <lineage>
        <taxon>Bacteria</taxon>
        <taxon>Pseudomonadati</taxon>
        <taxon>Pseudomonadota</taxon>
        <taxon>Gammaproteobacteria</taxon>
        <taxon>Alteromonadales</taxon>
        <taxon>Moritellaceae</taxon>
        <taxon>Moritella</taxon>
    </lineage>
</organism>
<dbReference type="SMART" id="SM00471">
    <property type="entry name" value="HDc"/>
    <property type="match status" value="1"/>
</dbReference>
<dbReference type="Gene3D" id="6.10.340.10">
    <property type="match status" value="1"/>
</dbReference>
<dbReference type="GO" id="GO:0008081">
    <property type="term" value="F:phosphoric diester hydrolase activity"/>
    <property type="evidence" value="ECO:0007669"/>
    <property type="project" value="UniProtKB-ARBA"/>
</dbReference>
<dbReference type="Pfam" id="PF13487">
    <property type="entry name" value="HD_5"/>
    <property type="match status" value="1"/>
</dbReference>
<dbReference type="EMBL" id="CP044399">
    <property type="protein sequence ID" value="QFI37366.1"/>
    <property type="molecule type" value="Genomic_DNA"/>
</dbReference>
<accession>A0A5J6WH18</accession>
<dbReference type="CDD" id="cd00077">
    <property type="entry name" value="HDc"/>
    <property type="match status" value="2"/>
</dbReference>
<keyword evidence="1" id="KW-0472">Membrane</keyword>
<evidence type="ECO:0000259" key="2">
    <source>
        <dbReference type="PROSITE" id="PS51832"/>
    </source>
</evidence>
<evidence type="ECO:0000256" key="1">
    <source>
        <dbReference type="SAM" id="Phobius"/>
    </source>
</evidence>
<sequence length="905" mass="103816">MSKDIVKNYSNELKVELDELSTPLITLLDTLANTGFTEKEFNEQPIEWLEMMHMLLSKNKHIASFYIGNNDGSAYLIRSMYTEADKLRYAAPDTTVLMLEINLNNGQQRSIYFDQQMRRIGSKRSHSNYYDPRTRDWFKNAKGDMDIHMVEPYAFYFSRRIGITYSRMLKNKQGVIAVDFTLGSLTDIIQDLEYSENSKVLLLTASKRIISSNQELELINGEKLFTAEELEIAEFLPDFNDIKIEETLFSTIFWQDQNWELVVTPLEISSLDVLYLVNFVAYKDLLYGSSILRNELIVISLITVLISFLIILATTEKIAKPLSYLTKSVENIQRFSFKRKVYKKSNINDINALNEAMNSMENVLVDFFQNLRDIARSTESEQLSTSMVTQAKAMLACDICQLFVNSPADRAAFRITANSDAFAPFNVQTLYDHNNAIFTNSIHELDRNDSHLVFLDSDCTRGFIIPLLNRADVLVGVLVIGFNNNISTYSRDRIHFVREFLAFNEIVLEQLEQEHEQRALFHSFVEMMATSVDIKSPYTGAHCQRVPQITKMIAKAAEQDQQVFDDFSLTEDGWEELLIAAWLHDCGKVTTPDYVMDKATKLETIYDRIHEVRMRYEVLKRDADISYWKAVAQGQDKLSAKAVCDEQKAALENEFEFIAQCNIGHEDLQPESIARLEKIARRTWQRTLPDNIGLSQEALDKKDSARQVLPSTEPLLADKQAHLYSWQKSNSLASQSKREFTLTKPEYQHNRGELHNLRVTLGTLTAEERYNVNDHSIQTYLMLDQLPYPEHLKNVPLIAGSHHEKLNGNGYPLKMKGEEIPLGGRMIAIADIFEALTTAERPYKKANTLNQSLIIMASMVKNGELDANLFELFITQGIYQQYADEYLAESQRDKVDICAIKAVLK</sequence>
<dbReference type="PANTHER" id="PTHR45228:SF5">
    <property type="entry name" value="CYCLIC DI-GMP PHOSPHODIESTERASE VC_1348-RELATED"/>
    <property type="match status" value="1"/>
</dbReference>
<evidence type="ECO:0000313" key="4">
    <source>
        <dbReference type="Proteomes" id="UP000327424"/>
    </source>
</evidence>
<dbReference type="InterPro" id="IPR037522">
    <property type="entry name" value="HD_GYP_dom"/>
</dbReference>
<feature type="transmembrane region" description="Helical" evidence="1">
    <location>
        <begin position="296"/>
        <end position="314"/>
    </location>
</feature>
<dbReference type="SUPFAM" id="SSF109604">
    <property type="entry name" value="HD-domain/PDEase-like"/>
    <property type="match status" value="2"/>
</dbReference>
<proteinExistence type="predicted"/>
<dbReference type="RefSeq" id="WP_019628787.1">
    <property type="nucleotide sequence ID" value="NZ_CP044399.1"/>
</dbReference>
<reference evidence="3 4" key="1">
    <citation type="submission" date="2019-09" db="EMBL/GenBank/DDBJ databases">
        <title>Hybrid Assembly of the complete Genome of the Deep-Sea Bacterium Moritella marina from long Nanopore and Illumina reads.</title>
        <authorList>
            <person name="Magin S."/>
            <person name="Georgoulis A."/>
            <person name="Papadimitriou K."/>
            <person name="Iliakis G."/>
            <person name="Vorgias C.E."/>
        </authorList>
    </citation>
    <scope>NUCLEOTIDE SEQUENCE [LARGE SCALE GENOMIC DNA]</scope>
    <source>
        <strain evidence="3 4">MP-1</strain>
    </source>
</reference>
<dbReference type="Proteomes" id="UP000327424">
    <property type="component" value="Chromosome"/>
</dbReference>
<dbReference type="SUPFAM" id="SSF55781">
    <property type="entry name" value="GAF domain-like"/>
    <property type="match status" value="1"/>
</dbReference>
<dbReference type="InterPro" id="IPR029151">
    <property type="entry name" value="Sensor-like_sf"/>
</dbReference>
<dbReference type="InterPro" id="IPR003607">
    <property type="entry name" value="HD/PDEase_dom"/>
</dbReference>
<gene>
    <name evidence="3" type="ORF">FR932_05740</name>
</gene>
<feature type="domain" description="HD-GYP" evidence="2">
    <location>
        <begin position="684"/>
        <end position="889"/>
    </location>
</feature>
<dbReference type="AlphaFoldDB" id="A0A5J6WH18"/>
<keyword evidence="1" id="KW-0812">Transmembrane</keyword>
<keyword evidence="4" id="KW-1185">Reference proteome</keyword>
<dbReference type="Gene3D" id="3.30.450.20">
    <property type="entry name" value="PAS domain"/>
    <property type="match status" value="2"/>
</dbReference>
<protein>
    <submittedName>
        <fullName evidence="3">Chemotaxis protein</fullName>
    </submittedName>
</protein>
<dbReference type="Gene3D" id="1.10.3210.10">
    <property type="entry name" value="Hypothetical protein af1432"/>
    <property type="match status" value="2"/>
</dbReference>
<dbReference type="KEGG" id="mmaa:FR932_05740"/>
<dbReference type="PROSITE" id="PS51832">
    <property type="entry name" value="HD_GYP"/>
    <property type="match status" value="1"/>
</dbReference>